<sequence length="342" mass="35235">MHTGLKITAFAAALAASFGTAYGVGNAVDPVVSEDAGTSEHGGHAASTNSDGGGGRSGGTEAGGEREAQLPGGLQTSEDGYTLDLKTSRIEAGTPGKLSFAIVQESTGRNVTAYQREHEKELHLIVASRDLTVYRHLHPTRAADGTWSTPVELPAAGGYRVFADFTPKGVSEGLTLGSDLAVSGPYKPAELPKPSTVAKVDGYEVTLNGELRPGGGSELKLNVAKDGKPVKNLQPYLGAYGHLVALRSGDLAYLHVHPNGEPGDGKTDPGPEVSFTATAPSKGAYRLFLDFKHEGKVRTAAFTVHAAGGPAAAPTTEEPTTDEPTTGEPPADEHASDGGHGH</sequence>
<gene>
    <name evidence="3" type="ORF">G5C60_01140</name>
</gene>
<feature type="region of interest" description="Disordered" evidence="1">
    <location>
        <begin position="33"/>
        <end position="80"/>
    </location>
</feature>
<evidence type="ECO:0000313" key="4">
    <source>
        <dbReference type="Proteomes" id="UP000472335"/>
    </source>
</evidence>
<reference evidence="3 4" key="1">
    <citation type="submission" date="2020-02" db="EMBL/GenBank/DDBJ databases">
        <title>Whole-genome analyses of novel actinobacteria.</title>
        <authorList>
            <person name="Sahin N."/>
            <person name="Gencbay T."/>
        </authorList>
    </citation>
    <scope>NUCLEOTIDE SEQUENCE [LARGE SCALE GENOMIC DNA]</scope>
    <source>
        <strain evidence="3 4">HC44</strain>
    </source>
</reference>
<dbReference type="Proteomes" id="UP000472335">
    <property type="component" value="Unassembled WGS sequence"/>
</dbReference>
<evidence type="ECO:0000256" key="2">
    <source>
        <dbReference type="SAM" id="SignalP"/>
    </source>
</evidence>
<name>A0A6G4UXK0_9ACTN</name>
<dbReference type="AlphaFoldDB" id="A0A6G4UXK0"/>
<evidence type="ECO:0000256" key="1">
    <source>
        <dbReference type="SAM" id="MobiDB-lite"/>
    </source>
</evidence>
<dbReference type="RefSeq" id="WP_165254240.1">
    <property type="nucleotide sequence ID" value="NZ_JAAKZY010000002.1"/>
</dbReference>
<feature type="signal peptide" evidence="2">
    <location>
        <begin position="1"/>
        <end position="23"/>
    </location>
</feature>
<feature type="chain" id="PRO_5039169956" evidence="2">
    <location>
        <begin position="24"/>
        <end position="342"/>
    </location>
</feature>
<keyword evidence="4" id="KW-1185">Reference proteome</keyword>
<feature type="region of interest" description="Disordered" evidence="1">
    <location>
        <begin position="302"/>
        <end position="342"/>
    </location>
</feature>
<feature type="compositionally biased region" description="Low complexity" evidence="1">
    <location>
        <begin position="306"/>
        <end position="329"/>
    </location>
</feature>
<feature type="region of interest" description="Disordered" evidence="1">
    <location>
        <begin position="257"/>
        <end position="278"/>
    </location>
</feature>
<dbReference type="EMBL" id="JAAKZY010000002">
    <property type="protein sequence ID" value="NGO06324.1"/>
    <property type="molecule type" value="Genomic_DNA"/>
</dbReference>
<evidence type="ECO:0000313" key="3">
    <source>
        <dbReference type="EMBL" id="NGO06324.1"/>
    </source>
</evidence>
<feature type="compositionally biased region" description="Basic and acidic residues" evidence="1">
    <location>
        <begin position="331"/>
        <end position="342"/>
    </location>
</feature>
<proteinExistence type="predicted"/>
<organism evidence="3 4">
    <name type="scientific">Streptomyces scabichelini</name>
    <dbReference type="NCBI Taxonomy" id="2711217"/>
    <lineage>
        <taxon>Bacteria</taxon>
        <taxon>Bacillati</taxon>
        <taxon>Actinomycetota</taxon>
        <taxon>Actinomycetes</taxon>
        <taxon>Kitasatosporales</taxon>
        <taxon>Streptomycetaceae</taxon>
        <taxon>Streptomyces</taxon>
    </lineage>
</organism>
<accession>A0A6G4UXK0</accession>
<comment type="caution">
    <text evidence="3">The sequence shown here is derived from an EMBL/GenBank/DDBJ whole genome shotgun (WGS) entry which is preliminary data.</text>
</comment>
<keyword evidence="2" id="KW-0732">Signal</keyword>
<protein>
    <submittedName>
        <fullName evidence="3">DUF748 domain-containing protein</fullName>
    </submittedName>
</protein>
<feature type="compositionally biased region" description="Gly residues" evidence="1">
    <location>
        <begin position="51"/>
        <end position="62"/>
    </location>
</feature>